<dbReference type="Pfam" id="PF01171">
    <property type="entry name" value="ATP_bind_3"/>
    <property type="match status" value="1"/>
</dbReference>
<dbReference type="NCBIfam" id="TIGR02433">
    <property type="entry name" value="lysidine_TilS_C"/>
    <property type="match status" value="1"/>
</dbReference>
<dbReference type="HAMAP" id="MF_01161">
    <property type="entry name" value="tRNA_Ile_lys_synt"/>
    <property type="match status" value="1"/>
</dbReference>
<accession>A0ABW0YTF8</accession>
<evidence type="ECO:0000256" key="1">
    <source>
        <dbReference type="ARBA" id="ARBA00004496"/>
    </source>
</evidence>
<feature type="binding site" evidence="8">
    <location>
        <begin position="26"/>
        <end position="31"/>
    </location>
    <ligand>
        <name>ATP</name>
        <dbReference type="ChEBI" id="CHEBI:30616"/>
    </ligand>
</feature>
<comment type="domain">
    <text evidence="8">The N-terminal region contains the highly conserved SGGXDS motif, predicted to be a P-loop motif involved in ATP binding.</text>
</comment>
<evidence type="ECO:0000256" key="5">
    <source>
        <dbReference type="ARBA" id="ARBA00022741"/>
    </source>
</evidence>
<dbReference type="NCBIfam" id="TIGR02432">
    <property type="entry name" value="lysidine_TilS_N"/>
    <property type="match status" value="1"/>
</dbReference>
<protein>
    <recommendedName>
        <fullName evidence="8">tRNA(Ile)-lysidine synthase</fullName>
        <ecNumber evidence="8">6.3.4.19</ecNumber>
    </recommendedName>
    <alternativeName>
        <fullName evidence="8">tRNA(Ile)-2-lysyl-cytidine synthase</fullName>
    </alternativeName>
    <alternativeName>
        <fullName evidence="8">tRNA(Ile)-lysidine synthetase</fullName>
    </alternativeName>
</protein>
<evidence type="ECO:0000256" key="7">
    <source>
        <dbReference type="ARBA" id="ARBA00048539"/>
    </source>
</evidence>
<dbReference type="PANTHER" id="PTHR43033">
    <property type="entry name" value="TRNA(ILE)-LYSIDINE SYNTHASE-RELATED"/>
    <property type="match status" value="1"/>
</dbReference>
<dbReference type="EC" id="6.3.4.19" evidence="8"/>
<keyword evidence="11" id="KW-1185">Reference proteome</keyword>
<dbReference type="InterPro" id="IPR012795">
    <property type="entry name" value="tRNA_Ile_lys_synt_N"/>
</dbReference>
<dbReference type="EMBL" id="JBHSOZ010000017">
    <property type="protein sequence ID" value="MFC5714473.1"/>
    <property type="molecule type" value="Genomic_DNA"/>
</dbReference>
<dbReference type="PANTHER" id="PTHR43033:SF1">
    <property type="entry name" value="TRNA(ILE)-LYSIDINE SYNTHASE-RELATED"/>
    <property type="match status" value="1"/>
</dbReference>
<evidence type="ECO:0000313" key="11">
    <source>
        <dbReference type="Proteomes" id="UP001596142"/>
    </source>
</evidence>
<dbReference type="Gene3D" id="3.30.465.60">
    <property type="match status" value="1"/>
</dbReference>
<reference evidence="11" key="1">
    <citation type="journal article" date="2019" name="Int. J. Syst. Evol. Microbiol.">
        <title>The Global Catalogue of Microorganisms (GCM) 10K type strain sequencing project: providing services to taxonomists for standard genome sequencing and annotation.</title>
        <authorList>
            <consortium name="The Broad Institute Genomics Platform"/>
            <consortium name="The Broad Institute Genome Sequencing Center for Infectious Disease"/>
            <person name="Wu L."/>
            <person name="Ma J."/>
        </authorList>
    </citation>
    <scope>NUCLEOTIDE SEQUENCE [LARGE SCALE GENOMIC DNA]</scope>
    <source>
        <strain evidence="11">CECT 7184</strain>
    </source>
</reference>
<feature type="domain" description="Lysidine-tRNA(Ile) synthetase C-terminal" evidence="9">
    <location>
        <begin position="386"/>
        <end position="458"/>
    </location>
</feature>
<name>A0ABW0YTF8_9BACI</name>
<comment type="catalytic activity">
    <reaction evidence="7 8">
        <text>cytidine(34) in tRNA(Ile2) + L-lysine + ATP = lysidine(34) in tRNA(Ile2) + AMP + diphosphate + H(+)</text>
        <dbReference type="Rhea" id="RHEA:43744"/>
        <dbReference type="Rhea" id="RHEA-COMP:10625"/>
        <dbReference type="Rhea" id="RHEA-COMP:10670"/>
        <dbReference type="ChEBI" id="CHEBI:15378"/>
        <dbReference type="ChEBI" id="CHEBI:30616"/>
        <dbReference type="ChEBI" id="CHEBI:32551"/>
        <dbReference type="ChEBI" id="CHEBI:33019"/>
        <dbReference type="ChEBI" id="CHEBI:82748"/>
        <dbReference type="ChEBI" id="CHEBI:83665"/>
        <dbReference type="ChEBI" id="CHEBI:456215"/>
        <dbReference type="EC" id="6.3.4.19"/>
    </reaction>
</comment>
<evidence type="ECO:0000256" key="4">
    <source>
        <dbReference type="ARBA" id="ARBA00022694"/>
    </source>
</evidence>
<dbReference type="Proteomes" id="UP001596142">
    <property type="component" value="Unassembled WGS sequence"/>
</dbReference>
<keyword evidence="2 8" id="KW-0963">Cytoplasm</keyword>
<dbReference type="SUPFAM" id="SSF82829">
    <property type="entry name" value="MesJ substrate recognition domain-like"/>
    <property type="match status" value="1"/>
</dbReference>
<evidence type="ECO:0000259" key="9">
    <source>
        <dbReference type="SMART" id="SM00977"/>
    </source>
</evidence>
<dbReference type="SUPFAM" id="SSF56037">
    <property type="entry name" value="PheT/TilS domain"/>
    <property type="match status" value="1"/>
</dbReference>
<comment type="caution">
    <text evidence="10">The sequence shown here is derived from an EMBL/GenBank/DDBJ whole genome shotgun (WGS) entry which is preliminary data.</text>
</comment>
<dbReference type="InterPro" id="IPR011063">
    <property type="entry name" value="TilS/TtcA_N"/>
</dbReference>
<dbReference type="InterPro" id="IPR014729">
    <property type="entry name" value="Rossmann-like_a/b/a_fold"/>
</dbReference>
<evidence type="ECO:0000256" key="2">
    <source>
        <dbReference type="ARBA" id="ARBA00022490"/>
    </source>
</evidence>
<keyword evidence="5 8" id="KW-0547">Nucleotide-binding</keyword>
<evidence type="ECO:0000313" key="10">
    <source>
        <dbReference type="EMBL" id="MFC5714473.1"/>
    </source>
</evidence>
<dbReference type="InterPro" id="IPR012094">
    <property type="entry name" value="tRNA_Ile_lys_synt"/>
</dbReference>
<comment type="function">
    <text evidence="8">Ligates lysine onto the cytidine present at position 34 of the AUA codon-specific tRNA(Ile) that contains the anticodon CAU, in an ATP-dependent manner. Cytidine is converted to lysidine, thus changing the amino acid specificity of the tRNA from methionine to isoleucine.</text>
</comment>
<evidence type="ECO:0000256" key="8">
    <source>
        <dbReference type="HAMAP-Rule" id="MF_01161"/>
    </source>
</evidence>
<keyword evidence="6 8" id="KW-0067">ATP-binding</keyword>
<sequence>MKQTVKDFITSHKLIDKGDTIVAAVSGGPDSMALLHYLHEMKDTWDLQVVAAHVEHGLRGTPSIKDAEFVEEWCREHSVHFEKVHLSLADKVKQDKGSVQKTARQARYEFLGNVMIRWGAQKLATAHHGDDQVETMLMKQTSGRALIGEMGIPVKREEAYGVIIRPFLSVTKEEILAYCQKEGVTYREDESNKKDDYLRNRFRKRVLPFLKEEEPEVHSHLQKLSEWMNEDRKYIEAMAESEIKKSVISKQPDEITISVPCWASLPVSLQRRGIPLLLKYLFRDKEPELSSIHIEDCLRLISGTSPSGQLDLRQGLRVVRSYEKCRFTMERLVENRNTEGKRSLKVPGETVWNGHKVTARISDQIPPAWKEKDIFVCELEGLPLPLTVRGRQPADRIRPAGMKGRQKVNRIFIDEKVDKSIRDHWPVIVDGEGDILWLPLLKKSERALTATQSKPFLILLYEKR</sequence>
<dbReference type="Pfam" id="PF11734">
    <property type="entry name" value="TilS_C"/>
    <property type="match status" value="1"/>
</dbReference>
<keyword evidence="3 8" id="KW-0436">Ligase</keyword>
<dbReference type="CDD" id="cd01992">
    <property type="entry name" value="TilS_N"/>
    <property type="match status" value="1"/>
</dbReference>
<dbReference type="SMART" id="SM00977">
    <property type="entry name" value="TilS_C"/>
    <property type="match status" value="1"/>
</dbReference>
<dbReference type="Gene3D" id="3.40.50.620">
    <property type="entry name" value="HUPs"/>
    <property type="match status" value="1"/>
</dbReference>
<gene>
    <name evidence="8 10" type="primary">tilS</name>
    <name evidence="10" type="ORF">ACFPU1_17145</name>
</gene>
<evidence type="ECO:0000256" key="3">
    <source>
        <dbReference type="ARBA" id="ARBA00022598"/>
    </source>
</evidence>
<organism evidence="10 11">
    <name type="scientific">Thalassorhabdus alkalitolerans</name>
    <dbReference type="NCBI Taxonomy" id="2282697"/>
    <lineage>
        <taxon>Bacteria</taxon>
        <taxon>Bacillati</taxon>
        <taxon>Bacillota</taxon>
        <taxon>Bacilli</taxon>
        <taxon>Bacillales</taxon>
        <taxon>Bacillaceae</taxon>
        <taxon>Thalassorhabdus</taxon>
    </lineage>
</organism>
<keyword evidence="4 8" id="KW-0819">tRNA processing</keyword>
<dbReference type="InterPro" id="IPR012796">
    <property type="entry name" value="Lysidine-tRNA-synth_C"/>
</dbReference>
<dbReference type="GO" id="GO:0032267">
    <property type="term" value="F:tRNA(Ile)-lysidine synthase activity"/>
    <property type="evidence" value="ECO:0007669"/>
    <property type="project" value="UniProtKB-EC"/>
</dbReference>
<comment type="subcellular location">
    <subcellularLocation>
        <location evidence="1 8">Cytoplasm</location>
    </subcellularLocation>
</comment>
<comment type="similarity">
    <text evidence="8">Belongs to the tRNA(Ile)-lysidine synthase family.</text>
</comment>
<dbReference type="RefSeq" id="WP_385943184.1">
    <property type="nucleotide sequence ID" value="NZ_JBHSOZ010000017.1"/>
</dbReference>
<evidence type="ECO:0000256" key="6">
    <source>
        <dbReference type="ARBA" id="ARBA00022840"/>
    </source>
</evidence>
<proteinExistence type="inferred from homology"/>
<dbReference type="SUPFAM" id="SSF52402">
    <property type="entry name" value="Adenine nucleotide alpha hydrolases-like"/>
    <property type="match status" value="1"/>
</dbReference>